<dbReference type="AlphaFoldDB" id="A0AA95GGL6"/>
<proteinExistence type="predicted"/>
<sequence>MICLTKVYDDRQSETLFFNRESKAKEVLKKSKAKHNKIWLTGDNFKIESRENSYYSDKDIVSKIEVVTEVISEILNKNKDAEIRITRINNDMY</sequence>
<dbReference type="RefSeq" id="WP_280629685.1">
    <property type="nucleotide sequence ID" value="NZ_CP123498.1"/>
</dbReference>
<protein>
    <submittedName>
        <fullName evidence="1">Uncharacterized protein</fullName>
    </submittedName>
</protein>
<accession>A0AA95GGL6</accession>
<reference evidence="1" key="1">
    <citation type="submission" date="2023-04" db="EMBL/GenBank/DDBJ databases">
        <title>Genome dynamics across the evolutionary transition to endosymbiosis.</title>
        <authorList>
            <person name="Siozios S."/>
            <person name="Nadal-Jimenez P."/>
            <person name="Azagi T."/>
            <person name="Sprong H."/>
            <person name="Frost C.L."/>
            <person name="Parratt S.R."/>
            <person name="Taylor G."/>
            <person name="Brettell L."/>
            <person name="Lew K.C."/>
            <person name="Croft L."/>
            <person name="King K.C."/>
            <person name="Brockhurst M.A."/>
            <person name="Hypsa V."/>
            <person name="Novakova E."/>
            <person name="Darby A.C."/>
            <person name="Hurst G.D.D."/>
        </authorList>
    </citation>
    <scope>NUCLEOTIDE SEQUENCE</scope>
    <source>
        <strain evidence="1">AIh</strain>
    </source>
</reference>
<evidence type="ECO:0000313" key="1">
    <source>
        <dbReference type="EMBL" id="WGL95980.1"/>
    </source>
</evidence>
<organism evidence="1 2">
    <name type="scientific">Arsenophonus nasoniae</name>
    <name type="common">son-killer infecting Nasonia vitripennis</name>
    <dbReference type="NCBI Taxonomy" id="638"/>
    <lineage>
        <taxon>Bacteria</taxon>
        <taxon>Pseudomonadati</taxon>
        <taxon>Pseudomonadota</taxon>
        <taxon>Gammaproteobacteria</taxon>
        <taxon>Enterobacterales</taxon>
        <taxon>Morganellaceae</taxon>
        <taxon>Arsenophonus</taxon>
    </lineage>
</organism>
<dbReference type="Proteomes" id="UP001177597">
    <property type="component" value="Chromosome"/>
</dbReference>
<dbReference type="EMBL" id="CP123498">
    <property type="protein sequence ID" value="WGL95980.1"/>
    <property type="molecule type" value="Genomic_DNA"/>
</dbReference>
<gene>
    <name evidence="1" type="ORF">QE207_05180</name>
</gene>
<name>A0AA95GGL6_9GAMM</name>
<evidence type="ECO:0000313" key="2">
    <source>
        <dbReference type="Proteomes" id="UP001177597"/>
    </source>
</evidence>